<dbReference type="SUPFAM" id="SSF161098">
    <property type="entry name" value="MetI-like"/>
    <property type="match status" value="1"/>
</dbReference>
<evidence type="ECO:0000256" key="4">
    <source>
        <dbReference type="ARBA" id="ARBA00022692"/>
    </source>
</evidence>
<evidence type="ECO:0000256" key="3">
    <source>
        <dbReference type="ARBA" id="ARBA00022475"/>
    </source>
</evidence>
<protein>
    <submittedName>
        <fullName evidence="9">Dipeptide transport system permease protein DppB</fullName>
    </submittedName>
</protein>
<proteinExistence type="inferred from homology"/>
<gene>
    <name evidence="9" type="primary">dppB_3</name>
    <name evidence="9" type="ORF">VA7868_03086</name>
</gene>
<accession>A0A1M5ZQT6</accession>
<dbReference type="OrthoDB" id="9805855at2"/>
<evidence type="ECO:0000313" key="9">
    <source>
        <dbReference type="EMBL" id="SHI26657.1"/>
    </source>
</evidence>
<feature type="domain" description="ABC transmembrane type-1" evidence="8">
    <location>
        <begin position="97"/>
        <end position="307"/>
    </location>
</feature>
<keyword evidence="3" id="KW-1003">Cell membrane</keyword>
<dbReference type="Proteomes" id="UP000184608">
    <property type="component" value="Unassembled WGS sequence"/>
</dbReference>
<feature type="transmembrane region" description="Helical" evidence="7">
    <location>
        <begin position="284"/>
        <end position="307"/>
    </location>
</feature>
<dbReference type="CDD" id="cd06261">
    <property type="entry name" value="TM_PBP2"/>
    <property type="match status" value="1"/>
</dbReference>
<feature type="transmembrane region" description="Helical" evidence="7">
    <location>
        <begin position="144"/>
        <end position="167"/>
    </location>
</feature>
<dbReference type="PANTHER" id="PTHR30465">
    <property type="entry name" value="INNER MEMBRANE ABC TRANSPORTER"/>
    <property type="match status" value="1"/>
</dbReference>
<evidence type="ECO:0000256" key="6">
    <source>
        <dbReference type="ARBA" id="ARBA00023136"/>
    </source>
</evidence>
<comment type="similarity">
    <text evidence="7">Belongs to the binding-protein-dependent transport system permease family.</text>
</comment>
<dbReference type="PROSITE" id="PS50928">
    <property type="entry name" value="ABC_TM1"/>
    <property type="match status" value="1"/>
</dbReference>
<dbReference type="RefSeq" id="WP_073604705.1">
    <property type="nucleotide sequence ID" value="NZ_FQXZ01000035.1"/>
</dbReference>
<dbReference type="Gene3D" id="1.10.3720.10">
    <property type="entry name" value="MetI-like"/>
    <property type="match status" value="1"/>
</dbReference>
<dbReference type="InterPro" id="IPR035906">
    <property type="entry name" value="MetI-like_sf"/>
</dbReference>
<feature type="transmembrane region" description="Helical" evidence="7">
    <location>
        <begin position="237"/>
        <end position="264"/>
    </location>
</feature>
<comment type="subcellular location">
    <subcellularLocation>
        <location evidence="1 7">Cell membrane</location>
        <topology evidence="1 7">Multi-pass membrane protein</topology>
    </subcellularLocation>
</comment>
<reference evidence="9 10" key="1">
    <citation type="submission" date="2016-11" db="EMBL/GenBank/DDBJ databases">
        <authorList>
            <person name="Jaros S."/>
            <person name="Januszkiewicz K."/>
            <person name="Wedrychowicz H."/>
        </authorList>
    </citation>
    <scope>NUCLEOTIDE SEQUENCE [LARGE SCALE GENOMIC DNA]</scope>
    <source>
        <strain evidence="9 10">CECT 7868</strain>
    </source>
</reference>
<dbReference type="Pfam" id="PF00528">
    <property type="entry name" value="BPD_transp_1"/>
    <property type="match status" value="1"/>
</dbReference>
<keyword evidence="5 7" id="KW-1133">Transmembrane helix</keyword>
<keyword evidence="2 7" id="KW-0813">Transport</keyword>
<evidence type="ECO:0000256" key="1">
    <source>
        <dbReference type="ARBA" id="ARBA00004651"/>
    </source>
</evidence>
<dbReference type="InterPro" id="IPR000515">
    <property type="entry name" value="MetI-like"/>
</dbReference>
<feature type="transmembrane region" description="Helical" evidence="7">
    <location>
        <begin position="101"/>
        <end position="123"/>
    </location>
</feature>
<evidence type="ECO:0000256" key="7">
    <source>
        <dbReference type="RuleBase" id="RU363032"/>
    </source>
</evidence>
<dbReference type="GO" id="GO:0005886">
    <property type="term" value="C:plasma membrane"/>
    <property type="evidence" value="ECO:0007669"/>
    <property type="project" value="UniProtKB-SubCell"/>
</dbReference>
<evidence type="ECO:0000259" key="8">
    <source>
        <dbReference type="PROSITE" id="PS50928"/>
    </source>
</evidence>
<keyword evidence="4 7" id="KW-0812">Transmembrane</keyword>
<organism evidence="9 10">
    <name type="scientific">Vibrio aerogenes CECT 7868</name>
    <dbReference type="NCBI Taxonomy" id="1216006"/>
    <lineage>
        <taxon>Bacteria</taxon>
        <taxon>Pseudomonadati</taxon>
        <taxon>Pseudomonadota</taxon>
        <taxon>Gammaproteobacteria</taxon>
        <taxon>Vibrionales</taxon>
        <taxon>Vibrionaceae</taxon>
        <taxon>Vibrio</taxon>
    </lineage>
</organism>
<dbReference type="EMBL" id="FQXZ01000035">
    <property type="protein sequence ID" value="SHI26657.1"/>
    <property type="molecule type" value="Genomic_DNA"/>
</dbReference>
<feature type="transmembrane region" description="Helical" evidence="7">
    <location>
        <begin position="12"/>
        <end position="32"/>
    </location>
</feature>
<feature type="transmembrane region" description="Helical" evidence="7">
    <location>
        <begin position="179"/>
        <end position="197"/>
    </location>
</feature>
<keyword evidence="6 7" id="KW-0472">Membrane</keyword>
<keyword evidence="10" id="KW-1185">Reference proteome</keyword>
<evidence type="ECO:0000256" key="5">
    <source>
        <dbReference type="ARBA" id="ARBA00022989"/>
    </source>
</evidence>
<evidence type="ECO:0000256" key="2">
    <source>
        <dbReference type="ARBA" id="ARBA00022448"/>
    </source>
</evidence>
<dbReference type="InterPro" id="IPR045621">
    <property type="entry name" value="BPD_transp_1_N"/>
</dbReference>
<name>A0A1M5ZQT6_9VIBR</name>
<dbReference type="GO" id="GO:0055085">
    <property type="term" value="P:transmembrane transport"/>
    <property type="evidence" value="ECO:0007669"/>
    <property type="project" value="InterPro"/>
</dbReference>
<dbReference type="Pfam" id="PF19300">
    <property type="entry name" value="BPD_transp_1_N"/>
    <property type="match status" value="1"/>
</dbReference>
<dbReference type="PANTHER" id="PTHR30465:SF0">
    <property type="entry name" value="OLIGOPEPTIDE TRANSPORT SYSTEM PERMEASE PROTEIN APPB"/>
    <property type="match status" value="1"/>
</dbReference>
<sequence length="317" mass="35468">METLRYCIRKLIYSLPLLLGVTLISFVLMVYFGPDKTYDLLGRNPTIQDIQNIRHQLGYDQPFMVRYIDYLRQIATFDFGYSDSSGEEVTKILADTIPVSLALGLPGFFLGHIISIGLGLFAAHHRGKWIDKAVMSSSVVGMSISYLIVIIALQLIFCSSYGLNLFPVYGWEVHSLSDYLYYVTVPTLCAVFVSVGYSTRFYRAILVEEMTRDHIRTARAFGHSSLRILFKHVLKNALIPIITRIIFSIPFVLVGGSLLLESYFGIPGVGLTTYDAITTGDLPVLKAVIVLVTLLFIGVVSIVDVIYKMVDPRISLK</sequence>
<evidence type="ECO:0000313" key="10">
    <source>
        <dbReference type="Proteomes" id="UP000184608"/>
    </source>
</evidence>
<dbReference type="STRING" id="1216006.VA7868_03086"/>
<dbReference type="AlphaFoldDB" id="A0A1M5ZQT6"/>